<dbReference type="RefSeq" id="WP_144304020.1">
    <property type="nucleotide sequence ID" value="NZ_QMIE01000016.1"/>
</dbReference>
<proteinExistence type="predicted"/>
<accession>A0A7M3MBE4</accession>
<reference evidence="1 2" key="1">
    <citation type="submission" date="2018-06" db="EMBL/GenBank/DDBJ databases">
        <title>Complete genome of Desulfovibrio indonesiensis P37SLT.</title>
        <authorList>
            <person name="Crispim J.S."/>
            <person name="Vidigal P.M.P."/>
            <person name="Silva L.C.F."/>
            <person name="Laguardia C.N."/>
            <person name="Araujo L.C."/>
            <person name="Dias R.S."/>
            <person name="Sousa M.P."/>
            <person name="Paula S.O."/>
            <person name="Silva C."/>
        </authorList>
    </citation>
    <scope>NUCLEOTIDE SEQUENCE [LARGE SCALE GENOMIC DNA]</scope>
    <source>
        <strain evidence="1 2">P37SLT</strain>
    </source>
</reference>
<dbReference type="OrthoDB" id="9855374at2"/>
<keyword evidence="2" id="KW-1185">Reference proteome</keyword>
<gene>
    <name evidence="1" type="ORF">DPQ33_14965</name>
</gene>
<protein>
    <submittedName>
        <fullName evidence="1">Uncharacterized protein</fullName>
    </submittedName>
</protein>
<sequence>MDPNAFDNDSNLKRIAQVCIGLRKLANFFQDNDPEHLSREDFDQVAEELEDLAAVVDDFLEEPRGADTAE</sequence>
<name>A0A7M3MBE4_9BACT</name>
<evidence type="ECO:0000313" key="1">
    <source>
        <dbReference type="EMBL" id="TVM15503.1"/>
    </source>
</evidence>
<comment type="caution">
    <text evidence="1">The sequence shown here is derived from an EMBL/GenBank/DDBJ whole genome shotgun (WGS) entry which is preliminary data.</text>
</comment>
<dbReference type="AlphaFoldDB" id="A0A7M3MBE4"/>
<organism evidence="1 2">
    <name type="scientific">Oceanidesulfovibrio indonesiensis</name>
    <dbReference type="NCBI Taxonomy" id="54767"/>
    <lineage>
        <taxon>Bacteria</taxon>
        <taxon>Pseudomonadati</taxon>
        <taxon>Thermodesulfobacteriota</taxon>
        <taxon>Desulfovibrionia</taxon>
        <taxon>Desulfovibrionales</taxon>
        <taxon>Desulfovibrionaceae</taxon>
        <taxon>Oceanidesulfovibrio</taxon>
    </lineage>
</organism>
<evidence type="ECO:0000313" key="2">
    <source>
        <dbReference type="Proteomes" id="UP000448292"/>
    </source>
</evidence>
<dbReference type="Proteomes" id="UP000448292">
    <property type="component" value="Unassembled WGS sequence"/>
</dbReference>
<dbReference type="EMBL" id="QMIE01000016">
    <property type="protein sequence ID" value="TVM15503.1"/>
    <property type="molecule type" value="Genomic_DNA"/>
</dbReference>